<accession>A0A1F5HKG9</accession>
<dbReference type="PROSITE" id="PS50280">
    <property type="entry name" value="SET"/>
    <property type="match status" value="1"/>
</dbReference>
<dbReference type="EMBL" id="MFBQ01000025">
    <property type="protein sequence ID" value="OGE04602.1"/>
    <property type="molecule type" value="Genomic_DNA"/>
</dbReference>
<dbReference type="AlphaFoldDB" id="A0A1F5HKG9"/>
<feature type="domain" description="SET" evidence="1">
    <location>
        <begin position="6"/>
        <end position="103"/>
    </location>
</feature>
<dbReference type="PANTHER" id="PTHR12350">
    <property type="entry name" value="HISTONE-LYSINE N-METHYLTRANSFERASE-RELATED"/>
    <property type="match status" value="1"/>
</dbReference>
<dbReference type="Gene3D" id="2.170.270.10">
    <property type="entry name" value="SET domain"/>
    <property type="match status" value="1"/>
</dbReference>
<dbReference type="Proteomes" id="UP000176780">
    <property type="component" value="Unassembled WGS sequence"/>
</dbReference>
<evidence type="ECO:0000313" key="2">
    <source>
        <dbReference type="EMBL" id="OGE04602.1"/>
    </source>
</evidence>
<dbReference type="InterPro" id="IPR053201">
    <property type="entry name" value="Flavunoidine_N-MTase"/>
</dbReference>
<dbReference type="SUPFAM" id="SSF82199">
    <property type="entry name" value="SET domain"/>
    <property type="match status" value="1"/>
</dbReference>
<organism evidence="2 3">
    <name type="scientific">Candidatus Curtissbacteria bacterium RIFCSPLOWO2_01_FULL_41_18</name>
    <dbReference type="NCBI Taxonomy" id="1797727"/>
    <lineage>
        <taxon>Bacteria</taxon>
        <taxon>Candidatus Curtissiibacteriota</taxon>
    </lineage>
</organism>
<evidence type="ECO:0000313" key="3">
    <source>
        <dbReference type="Proteomes" id="UP000176780"/>
    </source>
</evidence>
<dbReference type="Pfam" id="PF00856">
    <property type="entry name" value="SET"/>
    <property type="match status" value="1"/>
</dbReference>
<dbReference type="PANTHER" id="PTHR12350:SF19">
    <property type="entry name" value="SET DOMAIN-CONTAINING PROTEIN"/>
    <property type="match status" value="1"/>
</dbReference>
<dbReference type="STRING" id="1797727.A3B51_00190"/>
<reference evidence="2 3" key="1">
    <citation type="journal article" date="2016" name="Nat. Commun.">
        <title>Thousands of microbial genomes shed light on interconnected biogeochemical processes in an aquifer system.</title>
        <authorList>
            <person name="Anantharaman K."/>
            <person name="Brown C.T."/>
            <person name="Hug L.A."/>
            <person name="Sharon I."/>
            <person name="Castelle C.J."/>
            <person name="Probst A.J."/>
            <person name="Thomas B.C."/>
            <person name="Singh A."/>
            <person name="Wilkins M.J."/>
            <person name="Karaoz U."/>
            <person name="Brodie E.L."/>
            <person name="Williams K.H."/>
            <person name="Hubbard S.S."/>
            <person name="Banfield J.F."/>
        </authorList>
    </citation>
    <scope>NUCLEOTIDE SEQUENCE [LARGE SCALE GENOMIC DNA]</scope>
</reference>
<comment type="caution">
    <text evidence="2">The sequence shown here is derived from an EMBL/GenBank/DDBJ whole genome shotgun (WGS) entry which is preliminary data.</text>
</comment>
<protein>
    <recommendedName>
        <fullName evidence="1">SET domain-containing protein</fullName>
    </recommendedName>
</protein>
<gene>
    <name evidence="2" type="ORF">A3B51_00190</name>
</gene>
<proteinExistence type="predicted"/>
<evidence type="ECO:0000259" key="1">
    <source>
        <dbReference type="PROSITE" id="PS50280"/>
    </source>
</evidence>
<dbReference type="InterPro" id="IPR001214">
    <property type="entry name" value="SET_dom"/>
</dbReference>
<sequence>MTLNNQTLVVSEAGQKGLGVFAKAPFKIGVLVASGKPLSFSHLKSAHSFQIDVDLHAEFDEPARLINHSCDPNLGIINNQFRGYDFIALRDIKRGEELGWDYCTTEFISIAIRDKCLCESKICRVKISGFCDLPEFLKKKYEPFIASYLRQLHQT</sequence>
<dbReference type="InterPro" id="IPR046341">
    <property type="entry name" value="SET_dom_sf"/>
</dbReference>
<dbReference type="CDD" id="cd20071">
    <property type="entry name" value="SET_SMYD"/>
    <property type="match status" value="1"/>
</dbReference>
<name>A0A1F5HKG9_9BACT</name>